<dbReference type="CDD" id="cd02588">
    <property type="entry name" value="HAD_L2-DEX"/>
    <property type="match status" value="1"/>
</dbReference>
<dbReference type="InterPro" id="IPR006328">
    <property type="entry name" value="2-HAD"/>
</dbReference>
<dbReference type="InterPro" id="IPR023198">
    <property type="entry name" value="PGP-like_dom2"/>
</dbReference>
<evidence type="ECO:0000256" key="1">
    <source>
        <dbReference type="ARBA" id="ARBA00008106"/>
    </source>
</evidence>
<comment type="function">
    <text evidence="3">Catalyzes the hydrolytic dehalogenation of small (S)-2-haloalkanoic acids to yield the corresponding (R)-2-hydroxyalkanoic acids.</text>
</comment>
<reference evidence="5" key="1">
    <citation type="journal article" date="2019" name="Int. J. Syst. Evol. Microbiol.">
        <title>The Global Catalogue of Microorganisms (GCM) 10K type strain sequencing project: providing services to taxonomists for standard genome sequencing and annotation.</title>
        <authorList>
            <consortium name="The Broad Institute Genomics Platform"/>
            <consortium name="The Broad Institute Genome Sequencing Center for Infectious Disease"/>
            <person name="Wu L."/>
            <person name="Ma J."/>
        </authorList>
    </citation>
    <scope>NUCLEOTIDE SEQUENCE [LARGE SCALE GENOMIC DNA]</scope>
    <source>
        <strain evidence="5">CECT 8472</strain>
    </source>
</reference>
<comment type="catalytic activity">
    <reaction evidence="3">
        <text>an (S)-2-haloacid + H2O = a (2R)-2-hydroxycarboxylate + a halide anion + H(+)</text>
        <dbReference type="Rhea" id="RHEA:11192"/>
        <dbReference type="ChEBI" id="CHEBI:15377"/>
        <dbReference type="ChEBI" id="CHEBI:15378"/>
        <dbReference type="ChEBI" id="CHEBI:16042"/>
        <dbReference type="ChEBI" id="CHEBI:58314"/>
        <dbReference type="ChEBI" id="CHEBI:137405"/>
        <dbReference type="EC" id="3.8.1.2"/>
    </reaction>
</comment>
<dbReference type="InterPro" id="IPR036412">
    <property type="entry name" value="HAD-like_sf"/>
</dbReference>
<gene>
    <name evidence="4" type="ORF">ACFOW6_16970</name>
</gene>
<dbReference type="Pfam" id="PF00702">
    <property type="entry name" value="Hydrolase"/>
    <property type="match status" value="1"/>
</dbReference>
<dbReference type="PANTHER" id="PTHR43316:SF3">
    <property type="entry name" value="HALOACID DEHALOGENASE, TYPE II (AFU_ORTHOLOGUE AFUA_2G07750)-RELATED"/>
    <property type="match status" value="1"/>
</dbReference>
<organism evidence="4 5">
    <name type="scientific">Fodinicurvata halophila</name>
    <dbReference type="NCBI Taxonomy" id="1419723"/>
    <lineage>
        <taxon>Bacteria</taxon>
        <taxon>Pseudomonadati</taxon>
        <taxon>Pseudomonadota</taxon>
        <taxon>Alphaproteobacteria</taxon>
        <taxon>Rhodospirillales</taxon>
        <taxon>Rhodovibrionaceae</taxon>
        <taxon>Fodinicurvata</taxon>
    </lineage>
</organism>
<dbReference type="SFLD" id="SFLDF00045">
    <property type="entry name" value="2-haloacid_dehalogenase"/>
    <property type="match status" value="1"/>
</dbReference>
<dbReference type="PANTHER" id="PTHR43316">
    <property type="entry name" value="HYDROLASE, HALOACID DELAHOGENASE-RELATED"/>
    <property type="match status" value="1"/>
</dbReference>
<comment type="caution">
    <text evidence="4">The sequence shown here is derived from an EMBL/GenBank/DDBJ whole genome shotgun (WGS) entry which is preliminary data.</text>
</comment>
<sequence>MTVCLFDAYGTLLDVHSAVKQHAEALGPQAESISALWRSKQLEYSWVHGLMGQHQDFWTLTQRALDHALAVYGIGDEAIRSNLLDAYLNLEAYPDAVAFLQHLKDNDIPTGILSNGSPDMLEPAVKAAGLSELLDTVLSIEEIGIYKPDPRVYQMACERFSVVPSSVIFMSSNPWDAAGAALFGFRVIWVNRNGMPQEYPDSPPLDELEDLSALANLLD</sequence>
<dbReference type="SUPFAM" id="SSF56784">
    <property type="entry name" value="HAD-like"/>
    <property type="match status" value="1"/>
</dbReference>
<dbReference type="InterPro" id="IPR006439">
    <property type="entry name" value="HAD-SF_hydro_IA"/>
</dbReference>
<dbReference type="Gene3D" id="1.10.150.240">
    <property type="entry name" value="Putative phosphatase, domain 2"/>
    <property type="match status" value="1"/>
</dbReference>
<comment type="similarity">
    <text evidence="1 3">Belongs to the HAD-like hydrolase superfamily. S-2-haloalkanoic acid dehalogenase family.</text>
</comment>
<dbReference type="RefSeq" id="WP_382423618.1">
    <property type="nucleotide sequence ID" value="NZ_JBHSCW010000011.1"/>
</dbReference>
<protein>
    <recommendedName>
        <fullName evidence="3">(S)-2-haloacid dehalogenase</fullName>
        <ecNumber evidence="3">3.8.1.2</ecNumber>
    </recommendedName>
    <alternativeName>
        <fullName evidence="3">2-haloalkanoic acid dehalogenase</fullName>
    </alternativeName>
    <alternativeName>
        <fullName evidence="3">Halocarboxylic acid halidohydrolase</fullName>
    </alternativeName>
    <alternativeName>
        <fullName evidence="3">L-2-haloacid dehalogenase</fullName>
    </alternativeName>
</protein>
<dbReference type="InterPro" id="IPR051540">
    <property type="entry name" value="S-2-haloacid_dehalogenase"/>
</dbReference>
<proteinExistence type="inferred from homology"/>
<evidence type="ECO:0000313" key="4">
    <source>
        <dbReference type="EMBL" id="MFC4353243.1"/>
    </source>
</evidence>
<evidence type="ECO:0000256" key="3">
    <source>
        <dbReference type="RuleBase" id="RU368077"/>
    </source>
</evidence>
<dbReference type="Gene3D" id="3.40.50.1000">
    <property type="entry name" value="HAD superfamily/HAD-like"/>
    <property type="match status" value="1"/>
</dbReference>
<dbReference type="SFLD" id="SFLDG01135">
    <property type="entry name" value="C1.5.6:_HAD__Beta-PGM__Phospha"/>
    <property type="match status" value="1"/>
</dbReference>
<dbReference type="Proteomes" id="UP001595799">
    <property type="component" value="Unassembled WGS sequence"/>
</dbReference>
<dbReference type="NCBIfam" id="TIGR01493">
    <property type="entry name" value="HAD-SF-IA-v2"/>
    <property type="match status" value="1"/>
</dbReference>
<evidence type="ECO:0000313" key="5">
    <source>
        <dbReference type="Proteomes" id="UP001595799"/>
    </source>
</evidence>
<keyword evidence="2 3" id="KW-0378">Hydrolase</keyword>
<keyword evidence="5" id="KW-1185">Reference proteome</keyword>
<dbReference type="EMBL" id="JBHSCW010000011">
    <property type="protein sequence ID" value="MFC4353243.1"/>
    <property type="molecule type" value="Genomic_DNA"/>
</dbReference>
<dbReference type="SFLD" id="SFLDS00003">
    <property type="entry name" value="Haloacid_Dehalogenase"/>
    <property type="match status" value="1"/>
</dbReference>
<dbReference type="PRINTS" id="PR00413">
    <property type="entry name" value="HADHALOGNASE"/>
</dbReference>
<dbReference type="SFLD" id="SFLDG01129">
    <property type="entry name" value="C1.5:_HAD__Beta-PGM__Phosphata"/>
    <property type="match status" value="1"/>
</dbReference>
<dbReference type="InterPro" id="IPR023214">
    <property type="entry name" value="HAD_sf"/>
</dbReference>
<dbReference type="EC" id="3.8.1.2" evidence="3"/>
<evidence type="ECO:0000256" key="2">
    <source>
        <dbReference type="ARBA" id="ARBA00022801"/>
    </source>
</evidence>
<name>A0ABV8UPL9_9PROT</name>
<accession>A0ABV8UPL9</accession>
<dbReference type="NCBIfam" id="TIGR01428">
    <property type="entry name" value="HAD_type_II"/>
    <property type="match status" value="1"/>
</dbReference>